<sequence>MIAAGTSASAARAHGSSSSPEGTVTGRVPRNGLSRSARLASLPLGFAGRAVAGWGRALSGADRDDVAAVTAARNAEQLFAVLGSLKGGAMKLGQALSVYDAMVPAELLGPYHEALAKLQTAGPPMPVRDAHRMLTEQLGRGWASRFREFDDDPVAAASLGQVHRGVWRDGRAVAVKIQYPGADVALDADLRQLRRFSWLLGAVLPGLDARALVAELHERMMEEVDYRIEADHQRAFAAGFADAPGLRVPAVVASAPKVLVSEWLDGVPLRSELDTPADADEQRARDRYAHTVVETMFASPARIGLLHADPHPGNFLVLDDGRLGMVDFGAVASLPGGIPPVLVQILNLTARGEGAALTELLVAEGFLAADAEEADVLRWIGALADPLRHEVFHFDRTWMARQGARVANPGNRAFARTGRALNLPPDHVLVVRVLTGWMNILAQLDCTVAARAVAAANIPGFATG</sequence>
<dbReference type="PROSITE" id="PS50011">
    <property type="entry name" value="PROTEIN_KINASE_DOM"/>
    <property type="match status" value="1"/>
</dbReference>
<keyword evidence="7" id="KW-0418">Kinase</keyword>
<evidence type="ECO:0000259" key="6">
    <source>
        <dbReference type="PROSITE" id="PS50011"/>
    </source>
</evidence>
<keyword evidence="2" id="KW-0808">Transferase</keyword>
<feature type="compositionally biased region" description="Low complexity" evidence="5">
    <location>
        <begin position="1"/>
        <end position="19"/>
    </location>
</feature>
<feature type="domain" description="Protein kinase" evidence="6">
    <location>
        <begin position="132"/>
        <end position="464"/>
    </location>
</feature>
<feature type="region of interest" description="Disordered" evidence="5">
    <location>
        <begin position="1"/>
        <end position="30"/>
    </location>
</feature>
<dbReference type="InterPro" id="IPR051409">
    <property type="entry name" value="Atypical_kinase_ADCK"/>
</dbReference>
<protein>
    <submittedName>
        <fullName evidence="7">AarF/ABC1/UbiB kinase family protein</fullName>
    </submittedName>
</protein>
<dbReference type="InterPro" id="IPR011009">
    <property type="entry name" value="Kinase-like_dom_sf"/>
</dbReference>
<comment type="similarity">
    <text evidence="1">Belongs to the protein kinase superfamily. ADCK protein kinase family.</text>
</comment>
<dbReference type="InterPro" id="IPR000719">
    <property type="entry name" value="Prot_kinase_dom"/>
</dbReference>
<keyword evidence="4" id="KW-0067">ATP-binding</keyword>
<evidence type="ECO:0000313" key="8">
    <source>
        <dbReference type="Proteomes" id="UP000820669"/>
    </source>
</evidence>
<dbReference type="PANTHER" id="PTHR43851:SF3">
    <property type="entry name" value="COENZYME Q8"/>
    <property type="match status" value="1"/>
</dbReference>
<dbReference type="EMBL" id="JAAXLA010000038">
    <property type="protein sequence ID" value="NMH99568.1"/>
    <property type="molecule type" value="Genomic_DNA"/>
</dbReference>
<comment type="caution">
    <text evidence="7">The sequence shown here is derived from an EMBL/GenBank/DDBJ whole genome shotgun (WGS) entry which is preliminary data.</text>
</comment>
<keyword evidence="8" id="KW-1185">Reference proteome</keyword>
<evidence type="ECO:0000256" key="2">
    <source>
        <dbReference type="ARBA" id="ARBA00022679"/>
    </source>
</evidence>
<dbReference type="CDD" id="cd13970">
    <property type="entry name" value="ABC1_ADCK3"/>
    <property type="match status" value="1"/>
</dbReference>
<name>A0ABX1SHD4_9PSEU</name>
<dbReference type="Proteomes" id="UP000820669">
    <property type="component" value="Unassembled WGS sequence"/>
</dbReference>
<dbReference type="PANTHER" id="PTHR43851">
    <property type="match status" value="1"/>
</dbReference>
<evidence type="ECO:0000256" key="5">
    <source>
        <dbReference type="SAM" id="MobiDB-lite"/>
    </source>
</evidence>
<organism evidence="7 8">
    <name type="scientific">Pseudonocardia acidicola</name>
    <dbReference type="NCBI Taxonomy" id="2724939"/>
    <lineage>
        <taxon>Bacteria</taxon>
        <taxon>Bacillati</taxon>
        <taxon>Actinomycetota</taxon>
        <taxon>Actinomycetes</taxon>
        <taxon>Pseudonocardiales</taxon>
        <taxon>Pseudonocardiaceae</taxon>
        <taxon>Pseudonocardia</taxon>
    </lineage>
</organism>
<reference evidence="7 8" key="1">
    <citation type="submission" date="2020-04" db="EMBL/GenBank/DDBJ databases">
        <authorList>
            <person name="Klaysubun C."/>
            <person name="Duangmal K."/>
            <person name="Lipun K."/>
        </authorList>
    </citation>
    <scope>NUCLEOTIDE SEQUENCE [LARGE SCALE GENOMIC DNA]</scope>
    <source>
        <strain evidence="7 8">K10HN5</strain>
    </source>
</reference>
<evidence type="ECO:0000256" key="4">
    <source>
        <dbReference type="ARBA" id="ARBA00022840"/>
    </source>
</evidence>
<dbReference type="GO" id="GO:0016301">
    <property type="term" value="F:kinase activity"/>
    <property type="evidence" value="ECO:0007669"/>
    <property type="project" value="UniProtKB-KW"/>
</dbReference>
<evidence type="ECO:0000313" key="7">
    <source>
        <dbReference type="EMBL" id="NMH99568.1"/>
    </source>
</evidence>
<proteinExistence type="inferred from homology"/>
<dbReference type="InterPro" id="IPR034646">
    <property type="entry name" value="ADCK3_dom"/>
</dbReference>
<gene>
    <name evidence="7" type="ORF">HF526_19945</name>
</gene>
<keyword evidence="3" id="KW-0547">Nucleotide-binding</keyword>
<dbReference type="InterPro" id="IPR004147">
    <property type="entry name" value="ABC1_dom"/>
</dbReference>
<evidence type="ECO:0000256" key="3">
    <source>
        <dbReference type="ARBA" id="ARBA00022741"/>
    </source>
</evidence>
<evidence type="ECO:0000256" key="1">
    <source>
        <dbReference type="ARBA" id="ARBA00009670"/>
    </source>
</evidence>
<accession>A0ABX1SHD4</accession>
<dbReference type="SUPFAM" id="SSF56112">
    <property type="entry name" value="Protein kinase-like (PK-like)"/>
    <property type="match status" value="1"/>
</dbReference>
<dbReference type="Pfam" id="PF03109">
    <property type="entry name" value="ABC1"/>
    <property type="match status" value="1"/>
</dbReference>